<evidence type="ECO:0000313" key="3">
    <source>
        <dbReference type="Proteomes" id="UP000538196"/>
    </source>
</evidence>
<organism evidence="2 3">
    <name type="scientific">Leifsonia aquatica</name>
    <name type="common">Corynebacterium aquaticum</name>
    <dbReference type="NCBI Taxonomy" id="144185"/>
    <lineage>
        <taxon>Bacteria</taxon>
        <taxon>Bacillati</taxon>
        <taxon>Actinomycetota</taxon>
        <taxon>Actinomycetes</taxon>
        <taxon>Micrococcales</taxon>
        <taxon>Microbacteriaceae</taxon>
        <taxon>Leifsonia</taxon>
    </lineage>
</organism>
<gene>
    <name evidence="2" type="ORF">FHX33_004111</name>
</gene>
<sequence length="111" mass="12026">MDSPPARYCPSRNGGRHCTRPLGHPGLHRRGALLWSDTSADAPRCPGSGEPGRPARELADGYPGGRALCGRCLRFIALDGTGRLVEHDTTDAAETDAEIASRREWFNTIGW</sequence>
<dbReference type="AlphaFoldDB" id="A0A7W4UZU8"/>
<feature type="region of interest" description="Disordered" evidence="1">
    <location>
        <begin position="1"/>
        <end position="23"/>
    </location>
</feature>
<dbReference type="RefSeq" id="WP_183428917.1">
    <property type="nucleotide sequence ID" value="NZ_JACHVP010000006.1"/>
</dbReference>
<proteinExistence type="predicted"/>
<name>A0A7W4UZU8_LEIAQ</name>
<evidence type="ECO:0000256" key="1">
    <source>
        <dbReference type="SAM" id="MobiDB-lite"/>
    </source>
</evidence>
<keyword evidence="3" id="KW-1185">Reference proteome</keyword>
<protein>
    <submittedName>
        <fullName evidence="2">Uncharacterized protein</fullName>
    </submittedName>
</protein>
<accession>A0A7W4UZU8</accession>
<dbReference type="Proteomes" id="UP000538196">
    <property type="component" value="Unassembled WGS sequence"/>
</dbReference>
<comment type="caution">
    <text evidence="2">The sequence shown here is derived from an EMBL/GenBank/DDBJ whole genome shotgun (WGS) entry which is preliminary data.</text>
</comment>
<dbReference type="EMBL" id="JACHVP010000006">
    <property type="protein sequence ID" value="MBB2969328.1"/>
    <property type="molecule type" value="Genomic_DNA"/>
</dbReference>
<reference evidence="2 3" key="1">
    <citation type="submission" date="2020-08" db="EMBL/GenBank/DDBJ databases">
        <title>Sequencing the genomes of 1000 actinobacteria strains.</title>
        <authorList>
            <person name="Klenk H.-P."/>
        </authorList>
    </citation>
    <scope>NUCLEOTIDE SEQUENCE [LARGE SCALE GENOMIC DNA]</scope>
    <source>
        <strain evidence="2 3">DSM 20146</strain>
    </source>
</reference>
<evidence type="ECO:0000313" key="2">
    <source>
        <dbReference type="EMBL" id="MBB2969328.1"/>
    </source>
</evidence>